<reference evidence="2" key="2">
    <citation type="submission" date="2021-08" db="EMBL/GenBank/DDBJ databases">
        <authorList>
            <person name="Tani A."/>
            <person name="Ola A."/>
            <person name="Ogura Y."/>
            <person name="Katsura K."/>
            <person name="Hayashi T."/>
        </authorList>
    </citation>
    <scope>NUCLEOTIDE SEQUENCE</scope>
    <source>
        <strain evidence="2">KCTC 52305</strain>
    </source>
</reference>
<dbReference type="RefSeq" id="WP_128566169.1">
    <property type="nucleotide sequence ID" value="NZ_BPQH01000024.1"/>
</dbReference>
<dbReference type="Gene3D" id="3.40.630.30">
    <property type="match status" value="1"/>
</dbReference>
<dbReference type="InterPro" id="IPR041496">
    <property type="entry name" value="YitH/HolE_GNAT"/>
</dbReference>
<dbReference type="Pfam" id="PF18014">
    <property type="entry name" value="Acetyltransf_18"/>
    <property type="match status" value="1"/>
</dbReference>
<name>A0ABQ4R8E2_9HYPH</name>
<reference evidence="2" key="1">
    <citation type="journal article" date="2021" name="Front. Microbiol.">
        <title>Comprehensive Comparative Genomics and Phenotyping of Methylobacterium Species.</title>
        <authorList>
            <person name="Alessa O."/>
            <person name="Ogura Y."/>
            <person name="Fujitani Y."/>
            <person name="Takami H."/>
            <person name="Hayashi T."/>
            <person name="Sahin N."/>
            <person name="Tani A."/>
        </authorList>
    </citation>
    <scope>NUCLEOTIDE SEQUENCE</scope>
    <source>
        <strain evidence="2">KCTC 52305</strain>
    </source>
</reference>
<proteinExistence type="predicted"/>
<dbReference type="EMBL" id="BPQH01000024">
    <property type="protein sequence ID" value="GJD53074.1"/>
    <property type="molecule type" value="Genomic_DNA"/>
</dbReference>
<dbReference type="Pfam" id="PF13508">
    <property type="entry name" value="Acetyltransf_7"/>
    <property type="match status" value="1"/>
</dbReference>
<organism evidence="2 3">
    <name type="scientific">Methylobacterium crusticola</name>
    <dbReference type="NCBI Taxonomy" id="1697972"/>
    <lineage>
        <taxon>Bacteria</taxon>
        <taxon>Pseudomonadati</taxon>
        <taxon>Pseudomonadota</taxon>
        <taxon>Alphaproteobacteria</taxon>
        <taxon>Hyphomicrobiales</taxon>
        <taxon>Methylobacteriaceae</taxon>
        <taxon>Methylobacterium</taxon>
    </lineage>
</organism>
<dbReference type="InterPro" id="IPR000182">
    <property type="entry name" value="GNAT_dom"/>
</dbReference>
<gene>
    <name evidence="2" type="ORF">OPKNFCMD_5845</name>
</gene>
<dbReference type="SUPFAM" id="SSF55729">
    <property type="entry name" value="Acyl-CoA N-acyltransferases (Nat)"/>
    <property type="match status" value="1"/>
</dbReference>
<sequence>MAGTDTLRIETFALTALDIAAVDPAALHALSVGVRWPHRAEDWRMLIAAGRGIAARDEIGRLIGTAMWFPYSEAFATVGMVITSPRLQAQGAGRWLMEQALAALGGRALGLNATRAARRLYRSLGFADEATVYQCQGTAVRPEAAPPPPGTVLRAAEPADLDALVRLDAQAFGTPRSVLLPRLLAVSSGTVLLRAGRVEAFALCRPFGRGHVIGPLVAVCDADAVAVARPHVAARAGCFLRLDTRQRTGAFRAFVLGSGMPVHDTVTTMSRGRPWPVRGGASGGMPATYALTSQALG</sequence>
<dbReference type="Proteomes" id="UP001055167">
    <property type="component" value="Unassembled WGS sequence"/>
</dbReference>
<dbReference type="PANTHER" id="PTHR47237">
    <property type="entry name" value="SLL0310 PROTEIN"/>
    <property type="match status" value="1"/>
</dbReference>
<keyword evidence="3" id="KW-1185">Reference proteome</keyword>
<evidence type="ECO:0000313" key="3">
    <source>
        <dbReference type="Proteomes" id="UP001055167"/>
    </source>
</evidence>
<comment type="caution">
    <text evidence="2">The sequence shown here is derived from an EMBL/GenBank/DDBJ whole genome shotgun (WGS) entry which is preliminary data.</text>
</comment>
<dbReference type="InterPro" id="IPR016181">
    <property type="entry name" value="Acyl_CoA_acyltransferase"/>
</dbReference>
<evidence type="ECO:0000313" key="2">
    <source>
        <dbReference type="EMBL" id="GJD53074.1"/>
    </source>
</evidence>
<accession>A0ABQ4R8E2</accession>
<feature type="domain" description="N-acetyltransferase" evidence="1">
    <location>
        <begin position="14"/>
        <end position="147"/>
    </location>
</feature>
<dbReference type="InterPro" id="IPR052729">
    <property type="entry name" value="Acyl/Acetyltrans_Enzymes"/>
</dbReference>
<protein>
    <recommendedName>
        <fullName evidence="1">N-acetyltransferase domain-containing protein</fullName>
    </recommendedName>
</protein>
<dbReference type="Gene3D" id="3.40.630.90">
    <property type="match status" value="1"/>
</dbReference>
<dbReference type="PANTHER" id="PTHR47237:SF2">
    <property type="entry name" value="BLL4206 PROTEIN"/>
    <property type="match status" value="1"/>
</dbReference>
<dbReference type="PROSITE" id="PS51186">
    <property type="entry name" value="GNAT"/>
    <property type="match status" value="1"/>
</dbReference>
<evidence type="ECO:0000259" key="1">
    <source>
        <dbReference type="PROSITE" id="PS51186"/>
    </source>
</evidence>